<dbReference type="InterPro" id="IPR010781">
    <property type="entry name" value="DUF1376"/>
</dbReference>
<geneLocation type="plasmid" evidence="2 3">
    <name>AZOBR_p3</name>
</geneLocation>
<feature type="domain" description="HNH nuclease" evidence="1">
    <location>
        <begin position="104"/>
        <end position="155"/>
    </location>
</feature>
<dbReference type="Gene3D" id="1.10.30.50">
    <property type="match status" value="1"/>
</dbReference>
<name>A0A9P1JZR3_9PROT</name>
<evidence type="ECO:0000313" key="2">
    <source>
        <dbReference type="EMBL" id="CCD02906.1"/>
    </source>
</evidence>
<dbReference type="AlphaFoldDB" id="A0A9P1JZR3"/>
<dbReference type="PANTHER" id="PTHR33877:SF2">
    <property type="entry name" value="OS07G0170200 PROTEIN"/>
    <property type="match status" value="1"/>
</dbReference>
<dbReference type="InterPro" id="IPR003615">
    <property type="entry name" value="HNH_nuc"/>
</dbReference>
<gene>
    <name evidence="2" type="ORF">AZOBR_p340144</name>
</gene>
<evidence type="ECO:0000313" key="3">
    <source>
        <dbReference type="Proteomes" id="UP000007319"/>
    </source>
</evidence>
<dbReference type="GO" id="GO:0003676">
    <property type="term" value="F:nucleic acid binding"/>
    <property type="evidence" value="ECO:0007669"/>
    <property type="project" value="InterPro"/>
</dbReference>
<accession>A0A9P1JZR3</accession>
<dbReference type="CDD" id="cd00085">
    <property type="entry name" value="HNHc"/>
    <property type="match status" value="1"/>
</dbReference>
<dbReference type="Pfam" id="PF07120">
    <property type="entry name" value="DUF1376"/>
    <property type="match status" value="1"/>
</dbReference>
<dbReference type="SMART" id="SM00507">
    <property type="entry name" value="HNHc"/>
    <property type="match status" value="1"/>
</dbReference>
<dbReference type="KEGG" id="abs:AZOBR_p340144"/>
<dbReference type="Pfam" id="PF01844">
    <property type="entry name" value="HNH"/>
    <property type="match status" value="1"/>
</dbReference>
<evidence type="ECO:0000259" key="1">
    <source>
        <dbReference type="SMART" id="SM00507"/>
    </source>
</evidence>
<dbReference type="InterPro" id="IPR052892">
    <property type="entry name" value="NA-targeting_endonuclease"/>
</dbReference>
<keyword evidence="2" id="KW-0614">Plasmid</keyword>
<keyword evidence="3" id="KW-1185">Reference proteome</keyword>
<dbReference type="EMBL" id="HE577330">
    <property type="protein sequence ID" value="CCD02906.1"/>
    <property type="molecule type" value="Genomic_DNA"/>
</dbReference>
<reference evidence="2 3" key="1">
    <citation type="journal article" date="2011" name="PLoS Genet.">
        <title>Azospirillum genomes reveal transition of bacteria from aquatic to terrestrial environments.</title>
        <authorList>
            <person name="Wisniewski-Dye F."/>
            <person name="Borziak K."/>
            <person name="Khalsa-Moyers G."/>
            <person name="Alexandre G."/>
            <person name="Sukharnikov L.O."/>
            <person name="Wuichet K."/>
            <person name="Hurst G.B."/>
            <person name="McDonald W.H."/>
            <person name="Robertson J.S."/>
            <person name="Barbe V."/>
            <person name="Calteau A."/>
            <person name="Rouy Z."/>
            <person name="Mangenot S."/>
            <person name="Prigent-Combaret C."/>
            <person name="Normand P."/>
            <person name="Boyer M."/>
            <person name="Siguier P."/>
            <person name="Dessaux Y."/>
            <person name="Elmerich C."/>
            <person name="Condemine G."/>
            <person name="Krishnen G."/>
            <person name="Kennedy I."/>
            <person name="Paterson A.H."/>
            <person name="Gonzalez V."/>
            <person name="Mavingui P."/>
            <person name="Zhulin I.B."/>
        </authorList>
    </citation>
    <scope>NUCLEOTIDE SEQUENCE [LARGE SCALE GENOMIC DNA]</scope>
    <source>
        <strain evidence="2 3">Sp245</strain>
    </source>
</reference>
<protein>
    <recommendedName>
        <fullName evidence="1">HNH nuclease domain-containing protein</fullName>
    </recommendedName>
</protein>
<dbReference type="PANTHER" id="PTHR33877">
    <property type="entry name" value="SLL1193 PROTEIN"/>
    <property type="match status" value="1"/>
</dbReference>
<sequence length="168" mass="18971">MGKVRRVDLSPDEWLVGAATLRPDERGCYITVCCLIYSYGGPIDDDDRDLAKLCNTTIEKWRRIRASLLARRKLFLRDGKLSNRRCETEIARAASRPPLEEWRQIRAVVFERDNYTCRYCGKRGGPLECDHVIPASVGGAATEENLVTACRPCNRAKGARTPEQWGVA</sequence>
<dbReference type="RefSeq" id="WP_014199418.1">
    <property type="nucleotide sequence ID" value="NC_016595.1"/>
</dbReference>
<proteinExistence type="predicted"/>
<dbReference type="InterPro" id="IPR002711">
    <property type="entry name" value="HNH"/>
</dbReference>
<dbReference type="GO" id="GO:0008270">
    <property type="term" value="F:zinc ion binding"/>
    <property type="evidence" value="ECO:0007669"/>
    <property type="project" value="InterPro"/>
</dbReference>
<organism evidence="2 3">
    <name type="scientific">Azospirillum baldaniorum</name>
    <dbReference type="NCBI Taxonomy" id="1064539"/>
    <lineage>
        <taxon>Bacteria</taxon>
        <taxon>Pseudomonadati</taxon>
        <taxon>Pseudomonadota</taxon>
        <taxon>Alphaproteobacteria</taxon>
        <taxon>Rhodospirillales</taxon>
        <taxon>Azospirillaceae</taxon>
        <taxon>Azospirillum</taxon>
    </lineage>
</organism>
<dbReference type="GO" id="GO:0004519">
    <property type="term" value="F:endonuclease activity"/>
    <property type="evidence" value="ECO:0007669"/>
    <property type="project" value="InterPro"/>
</dbReference>
<dbReference type="Proteomes" id="UP000007319">
    <property type="component" value="Plasmid AZOBR_p3"/>
</dbReference>